<dbReference type="Proteomes" id="UP000809910">
    <property type="component" value="Unassembled WGS sequence"/>
</dbReference>
<evidence type="ECO:0000313" key="1">
    <source>
        <dbReference type="EMBL" id="MBL7526024.1"/>
    </source>
</evidence>
<sequence length="180" mass="20751">MPLYSDQTFFKNEQKSKPLNFNQATFNAIYSGDTTKELSITDNVISWFIDLPRSIDKSMNILKNIIRFKDYIDEKTQHSAQDLLIIGDDYKLMLICYGYTDCNHSMVIDGDIDSYASLLEPLLQGAIDEKKSLRLMIQFNQKIYAKWIQPHLETTLADGEDLIELLDVLYSGGYQTQKLT</sequence>
<accession>A0ABS1W9J2</accession>
<dbReference type="RefSeq" id="WP_203111079.1">
    <property type="nucleotide sequence ID" value="NZ_JADOBG010000021.1"/>
</dbReference>
<organism evidence="1 2">
    <name type="scientific">Legionella bononiensis</name>
    <dbReference type="NCBI Taxonomy" id="2793102"/>
    <lineage>
        <taxon>Bacteria</taxon>
        <taxon>Pseudomonadati</taxon>
        <taxon>Pseudomonadota</taxon>
        <taxon>Gammaproteobacteria</taxon>
        <taxon>Legionellales</taxon>
        <taxon>Legionellaceae</taxon>
        <taxon>Legionella</taxon>
    </lineage>
</organism>
<proteinExistence type="predicted"/>
<evidence type="ECO:0000313" key="2">
    <source>
        <dbReference type="Proteomes" id="UP000809910"/>
    </source>
</evidence>
<protein>
    <submittedName>
        <fullName evidence="1">Uncharacterized protein</fullName>
    </submittedName>
</protein>
<gene>
    <name evidence="1" type="ORF">I5282_05495</name>
</gene>
<keyword evidence="2" id="KW-1185">Reference proteome</keyword>
<dbReference type="EMBL" id="JADWVN010000008">
    <property type="protein sequence ID" value="MBL7526024.1"/>
    <property type="molecule type" value="Genomic_DNA"/>
</dbReference>
<name>A0ABS1W9J2_9GAMM</name>
<reference evidence="1 2" key="1">
    <citation type="submission" date="2020-12" db="EMBL/GenBank/DDBJ databases">
        <title>WGS of Legionella: environmental sample.</title>
        <authorList>
            <person name="Cristino S."/>
            <person name="Girolamini L."/>
            <person name="Salaris S."/>
            <person name="Pascale M.R."/>
            <person name="Mazzotta M."/>
            <person name="Orsini M."/>
            <person name="Grottola A."/>
        </authorList>
    </citation>
    <scope>NUCLEOTIDE SEQUENCE [LARGE SCALE GENOMIC DNA]</scope>
    <source>
        <strain evidence="1 2">30cs62</strain>
    </source>
</reference>
<comment type="caution">
    <text evidence="1">The sequence shown here is derived from an EMBL/GenBank/DDBJ whole genome shotgun (WGS) entry which is preliminary data.</text>
</comment>